<reference evidence="1" key="1">
    <citation type="submission" date="2020-04" db="EMBL/GenBank/DDBJ databases">
        <authorList>
            <person name="Zhang T."/>
        </authorList>
    </citation>
    <scope>NUCLEOTIDE SEQUENCE</scope>
    <source>
        <strain evidence="1">HKST-UBA01</strain>
    </source>
</reference>
<comment type="caution">
    <text evidence="1">The sequence shown here is derived from an EMBL/GenBank/DDBJ whole genome shotgun (WGS) entry which is preliminary data.</text>
</comment>
<dbReference type="AlphaFoldDB" id="A0A956M3K5"/>
<accession>A0A956M3K5</accession>
<feature type="non-terminal residue" evidence="1">
    <location>
        <position position="197"/>
    </location>
</feature>
<dbReference type="Proteomes" id="UP000697710">
    <property type="component" value="Unassembled WGS sequence"/>
</dbReference>
<evidence type="ECO:0000313" key="2">
    <source>
        <dbReference type="Proteomes" id="UP000697710"/>
    </source>
</evidence>
<organism evidence="1 2">
    <name type="scientific">Eiseniibacteriota bacterium</name>
    <dbReference type="NCBI Taxonomy" id="2212470"/>
    <lineage>
        <taxon>Bacteria</taxon>
        <taxon>Candidatus Eiseniibacteriota</taxon>
    </lineage>
</organism>
<name>A0A956M3K5_UNCEI</name>
<gene>
    <name evidence="1" type="ORF">KC729_21865</name>
</gene>
<reference evidence="1" key="2">
    <citation type="journal article" date="2021" name="Microbiome">
        <title>Successional dynamics and alternative stable states in a saline activated sludge microbial community over 9 years.</title>
        <authorList>
            <person name="Wang Y."/>
            <person name="Ye J."/>
            <person name="Ju F."/>
            <person name="Liu L."/>
            <person name="Boyd J.A."/>
            <person name="Deng Y."/>
            <person name="Parks D.H."/>
            <person name="Jiang X."/>
            <person name="Yin X."/>
            <person name="Woodcroft B.J."/>
            <person name="Tyson G.W."/>
            <person name="Hugenholtz P."/>
            <person name="Polz M.F."/>
            <person name="Zhang T."/>
        </authorList>
    </citation>
    <scope>NUCLEOTIDE SEQUENCE</scope>
    <source>
        <strain evidence="1">HKST-UBA01</strain>
    </source>
</reference>
<evidence type="ECO:0000313" key="1">
    <source>
        <dbReference type="EMBL" id="MCA9730343.1"/>
    </source>
</evidence>
<dbReference type="EMBL" id="JAGQHR010001119">
    <property type="protein sequence ID" value="MCA9730343.1"/>
    <property type="molecule type" value="Genomic_DNA"/>
</dbReference>
<sequence length="197" mass="20838">MPGLICDESRHASRPVGAALLAALIGVLSLGPITHAETGVLTAMPADWVEPADGEVGRAVGPLAVYSDTLYFGYVGAGGYAIEGERWTWDHGGADPLEGWFSEDASAQTGTYFRRIDAGIWAGGDNGVPAPVLVGTGSAWLGLFQNEAEAECWPGGLGYGDEWCQRLQGPTLTYSGSGNVDLSFRYFADVEPNFEYV</sequence>
<proteinExistence type="predicted"/>
<protein>
    <submittedName>
        <fullName evidence="1">Uncharacterized protein</fullName>
    </submittedName>
</protein>